<evidence type="ECO:0000313" key="9">
    <source>
        <dbReference type="Proteomes" id="UP000002190"/>
    </source>
</evidence>
<dbReference type="InterPro" id="IPR003601">
    <property type="entry name" value="Topo_IA_2"/>
</dbReference>
<dbReference type="Pfam" id="PF13087">
    <property type="entry name" value="AAA_12"/>
    <property type="match status" value="1"/>
</dbReference>
<dbReference type="InterPro" id="IPR006171">
    <property type="entry name" value="TOPRIM_dom"/>
</dbReference>
<dbReference type="SMART" id="SM00436">
    <property type="entry name" value="TOP1Bc"/>
    <property type="match status" value="1"/>
</dbReference>
<dbReference type="InterPro" id="IPR027417">
    <property type="entry name" value="P-loop_NTPase"/>
</dbReference>
<dbReference type="GO" id="GO:0003916">
    <property type="term" value="F:DNA topoisomerase activity"/>
    <property type="evidence" value="ECO:0007669"/>
    <property type="project" value="InterPro"/>
</dbReference>
<organism evidence="8 9">
    <name type="scientific">Paraburkholderia atlantica</name>
    <dbReference type="NCBI Taxonomy" id="2654982"/>
    <lineage>
        <taxon>Bacteria</taxon>
        <taxon>Pseudomonadati</taxon>
        <taxon>Pseudomonadota</taxon>
        <taxon>Betaproteobacteria</taxon>
        <taxon>Burkholderiales</taxon>
        <taxon>Burkholderiaceae</taxon>
        <taxon>Paraburkholderia</taxon>
    </lineage>
</organism>
<keyword evidence="3" id="KW-0378">Hydrolase</keyword>
<dbReference type="InterPro" id="IPR041677">
    <property type="entry name" value="DNA2/NAM7_AAA_11"/>
</dbReference>
<evidence type="ECO:0000259" key="7">
    <source>
        <dbReference type="PROSITE" id="PS52039"/>
    </source>
</evidence>
<dbReference type="STRING" id="640511.BC1002_0444"/>
<evidence type="ECO:0000313" key="8">
    <source>
        <dbReference type="EMBL" id="ADG14546.1"/>
    </source>
</evidence>
<reference evidence="8 9" key="2">
    <citation type="journal article" date="2012" name="J. Bacteriol.">
        <title>Genome Sequences of Burkholderia sp. Strains CCGE1002 and H160, Isolated from Legume Nodules in Mexico and Brazil.</title>
        <authorList>
            <person name="Ormeno-Orrillo E."/>
            <person name="Rogel M.A."/>
            <person name="Chueire L.M."/>
            <person name="Tiedje J.M."/>
            <person name="Martinez-Romero E."/>
            <person name="Hungria M."/>
        </authorList>
    </citation>
    <scope>NUCLEOTIDE SEQUENCE [LARGE SCALE GENOMIC DNA]</scope>
    <source>
        <strain evidence="8 9">CCGE1002</strain>
    </source>
</reference>
<dbReference type="GO" id="GO:0043139">
    <property type="term" value="F:5'-3' DNA helicase activity"/>
    <property type="evidence" value="ECO:0007669"/>
    <property type="project" value="TreeGrafter"/>
</dbReference>
<dbReference type="SMART" id="SM00493">
    <property type="entry name" value="TOPRIM"/>
    <property type="match status" value="1"/>
</dbReference>
<dbReference type="InterPro" id="IPR050534">
    <property type="entry name" value="Coronavir_polyprotein_1ab"/>
</dbReference>
<dbReference type="EMBL" id="CP002013">
    <property type="protein sequence ID" value="ADG14546.1"/>
    <property type="molecule type" value="Genomic_DNA"/>
</dbReference>
<dbReference type="PROSITE" id="PS52039">
    <property type="entry name" value="TOPO_IA_2"/>
    <property type="match status" value="1"/>
</dbReference>
<dbReference type="Pfam" id="PF13086">
    <property type="entry name" value="AAA_11"/>
    <property type="match status" value="1"/>
</dbReference>
<evidence type="ECO:0000259" key="6">
    <source>
        <dbReference type="PROSITE" id="PS50880"/>
    </source>
</evidence>
<protein>
    <submittedName>
        <fullName evidence="8">TOPRIM domain protein</fullName>
    </submittedName>
</protein>
<dbReference type="SUPFAM" id="SSF52540">
    <property type="entry name" value="P-loop containing nucleoside triphosphate hydrolases"/>
    <property type="match status" value="1"/>
</dbReference>
<evidence type="ECO:0000256" key="3">
    <source>
        <dbReference type="ARBA" id="ARBA00022801"/>
    </source>
</evidence>
<dbReference type="InterPro" id="IPR047187">
    <property type="entry name" value="SF1_C_Upf1"/>
</dbReference>
<keyword evidence="2" id="KW-0547">Nucleotide-binding</keyword>
<keyword evidence="4" id="KW-0347">Helicase</keyword>
<dbReference type="Gene3D" id="3.40.50.300">
    <property type="entry name" value="P-loop containing nucleotide triphosphate hydrolases"/>
    <property type="match status" value="3"/>
</dbReference>
<evidence type="ECO:0000256" key="5">
    <source>
        <dbReference type="ARBA" id="ARBA00022840"/>
    </source>
</evidence>
<dbReference type="Pfam" id="PF01751">
    <property type="entry name" value="Toprim"/>
    <property type="match status" value="1"/>
</dbReference>
<gene>
    <name evidence="8" type="ordered locus">BC1002_0444</name>
</gene>
<dbReference type="PANTHER" id="PTHR43788">
    <property type="entry name" value="DNA2/NAM7 HELICASE FAMILY MEMBER"/>
    <property type="match status" value="1"/>
</dbReference>
<dbReference type="GO" id="GO:0003677">
    <property type="term" value="F:DNA binding"/>
    <property type="evidence" value="ECO:0007669"/>
    <property type="project" value="InterPro"/>
</dbReference>
<sequence>MAACDAYIDKFKESVPQKAAQPPGESQKKLAAWIFKTLPDSISEQEFERAMTESRLCHAFIDRYKSAFEEHRTKEEQGKQHHKCRMLLNKLEFIPKSLRRAFEDTASIEDRNALLDAHLKGPGGFSGLNPAELHSVHERLIGYWLEGMQSSAFEGLAKLENILGKDRKAQFDLIGLQRALAEAATEGVQDAGGQTPVRHIVLKLIEEGDTQQKKTTVVSVLPISPAEDADNPRGYRWVLAEERLPKFNRNLLGESAKLPGLGFDNVGPFDVWALQQVENESADVEEPVTELPEAFALWDEAFDVLSTLGAIDDEMGQGLEGWIARFMNSRAKQWLTKRRRPVFTVVDGSAASGTTRNVVNAFRQVLADPGYLEGPKLGLFRQIAGTKETSRISYEPTEEAANIGHILRYAGHMDTFKDGKRKAFPLDPAQRDALIALTTTKYGDLLAVNGPPGTGKTSLLRAVIASMWLEPLLGEEAWPESPLILACAATNQAVTNIISSFDETPGPSLFNEDGTMADGVDVWENSRWLPNLTSYGWYAPASPETDTDYQDYQLIGRKRPDLPWNFYGTSSGLNNLEPQQAEAAYVECASRYFERPMTLTKALAWLRELVKVDVERLGATKDAANVWMQRLAAWCALPAWTKAHQARRDSLRGELTALGGQGGRIVACQLQTDRWDKALTTLLSLQTYTGPVERQVDALLAGNEDSHQVEVQQYRLLKQLDEDLAALAAEVERHRHATLLQRIKRTVANLLTPEELERTWSELREAMRACGLAATGGGLPDFIVMAQTIEFRRRKLQSELTAAAALVLRMRAQEVVELPANGTSDATQPQADVARRIEHARERLAGLSNDMVVFKERYDIVQAELRELDAAYARYSAARTAVHGAREALIAALCGEGKGLPDEHPILTSLDSAIADRDNMSASALPIHQRELVKLLQDWLDQNVRPQLFHFCARYWEGRFAQSRLETQKRLRVDTTYNPSSEVRLRELAMLAPVFVVTAYSAPKLMRRQLDDLEGDVPPYLFGEADLLIVDEAGQGTPEVGASAFLFAKRAIVVGDIEQLEPVWNLDAATDRLLAQRFGVSAIQTETEGDAYEALLPAGVLMARGSVMRMAQRATRRSVPDAAAAGLTLTNHYRCLKPIIEICNQMVYGDALKVATPTPEKLWRPEFERLGYLVVDSAVDTKNPGGSRRNLDEATCIARWVKENESSLRRHFDPKGEKDLTDIVAIVTPFKGQKDHLVSAVAKAYGVTRLDHNDKTALYNRMVIDTVHSLQGAERPVVIFSMVESTQPSEKQFYDDGTNLINVAVSRAKEMFIVAMTQTAVDYARGLTDKKLRKPSDFLWRAVVQQGTRLNSRHVVVVESPNKRETIHAALGGSLEWEVVDTAGHITQLANPGQWDIAKATEPVWAPLQPNGEKALSRLQQLWPGMATLYLATDPDPEGEAIAWHILRVLSERQTRGQISTGAGAAPVVKRMRFHRLERDEIQRAQREASDGLDAGLVKSALARSFLDQLISTLYPKRLGLSDGTGFSAGVGRVQLGILDLVNEAEQRPSCQRIRVSIPVSDGSALTAWLANRGSMGTGTVTERPLSEDMSPTLEKLKVLLRHPQTTVSASWSGRLDQRPPYPAINTARFTALAYRALGLPPEETAKELQALYEGTAQPAIVKRVRGLPDGAQAGMRYEEMVDE</sequence>
<dbReference type="eggNOG" id="COG0507">
    <property type="taxonomic scope" value="Bacteria"/>
</dbReference>
<reference evidence="8 9" key="1">
    <citation type="submission" date="2010-04" db="EMBL/GenBank/DDBJ databases">
        <title>Complete sequence of chromosome 1 of Burkholderia sp. CCGE1002.</title>
        <authorList>
            <consortium name="US DOE Joint Genome Institute"/>
            <person name="Lucas S."/>
            <person name="Copeland A."/>
            <person name="Lapidus A."/>
            <person name="Cheng J.-F."/>
            <person name="Bruce D."/>
            <person name="Goodwin L."/>
            <person name="Pitluck S."/>
            <person name="Chertkov O."/>
            <person name="Detter J.C."/>
            <person name="Han C."/>
            <person name="Tapia R."/>
            <person name="Land M."/>
            <person name="Hauser L."/>
            <person name="Kyrpides N."/>
            <person name="Ovchinnikova G."/>
            <person name="Martinez-Romero E."/>
            <person name="Hernandez M.A.R."/>
            <person name="Tiedje J.M."/>
            <person name="Woyke T."/>
        </authorList>
    </citation>
    <scope>NUCLEOTIDE SEQUENCE [LARGE SCALE GENOMIC DNA]</scope>
    <source>
        <strain evidence="8 9">CCGE1002</strain>
    </source>
</reference>
<feature type="domain" description="Toprim" evidence="6">
    <location>
        <begin position="1353"/>
        <end position="1478"/>
    </location>
</feature>
<dbReference type="PANTHER" id="PTHR43788:SF8">
    <property type="entry name" value="DNA-BINDING PROTEIN SMUBP-2"/>
    <property type="match status" value="1"/>
</dbReference>
<dbReference type="Proteomes" id="UP000002190">
    <property type="component" value="Chromosome 1"/>
</dbReference>
<evidence type="ECO:0000256" key="2">
    <source>
        <dbReference type="ARBA" id="ARBA00022741"/>
    </source>
</evidence>
<dbReference type="HOGENOM" id="CLU_241366_0_0_4"/>
<evidence type="ECO:0000256" key="1">
    <source>
        <dbReference type="ARBA" id="ARBA00007913"/>
    </source>
</evidence>
<evidence type="ECO:0000256" key="4">
    <source>
        <dbReference type="ARBA" id="ARBA00022806"/>
    </source>
</evidence>
<dbReference type="KEGG" id="bge:BC1002_0444"/>
<comment type="similarity">
    <text evidence="1">Belongs to the DNA2/NAM7 helicase family.</text>
</comment>
<dbReference type="SUPFAM" id="SSF56712">
    <property type="entry name" value="Prokaryotic type I DNA topoisomerase"/>
    <property type="match status" value="1"/>
</dbReference>
<dbReference type="eggNOG" id="COG0550">
    <property type="taxonomic scope" value="Bacteria"/>
</dbReference>
<dbReference type="GO" id="GO:0006265">
    <property type="term" value="P:DNA topological change"/>
    <property type="evidence" value="ECO:0007669"/>
    <property type="project" value="InterPro"/>
</dbReference>
<feature type="domain" description="Topo IA-type catalytic" evidence="7">
    <location>
        <begin position="1494"/>
        <end position="1684"/>
    </location>
</feature>
<keyword evidence="5" id="KW-0067">ATP-binding</keyword>
<name>D5WBZ1_PARAM</name>
<accession>D5WBZ1</accession>
<dbReference type="CDD" id="cd18808">
    <property type="entry name" value="SF1_C_Upf1"/>
    <property type="match status" value="1"/>
</dbReference>
<dbReference type="InterPro" id="IPR041679">
    <property type="entry name" value="DNA2/NAM7-like_C"/>
</dbReference>
<dbReference type="PROSITE" id="PS50880">
    <property type="entry name" value="TOPRIM"/>
    <property type="match status" value="1"/>
</dbReference>
<dbReference type="Gene3D" id="3.40.50.140">
    <property type="match status" value="1"/>
</dbReference>
<dbReference type="InterPro" id="IPR023405">
    <property type="entry name" value="Topo_IA_core_domain"/>
</dbReference>
<dbReference type="GO" id="GO:0005524">
    <property type="term" value="F:ATP binding"/>
    <property type="evidence" value="ECO:0007669"/>
    <property type="project" value="UniProtKB-KW"/>
</dbReference>
<dbReference type="GO" id="GO:0016787">
    <property type="term" value="F:hydrolase activity"/>
    <property type="evidence" value="ECO:0007669"/>
    <property type="project" value="UniProtKB-KW"/>
</dbReference>
<dbReference type="InterPro" id="IPR013497">
    <property type="entry name" value="Topo_IA_cen"/>
</dbReference>
<proteinExistence type="inferred from homology"/>
<dbReference type="eggNOG" id="COG1112">
    <property type="taxonomic scope" value="Bacteria"/>
</dbReference>